<dbReference type="RefSeq" id="XP_005836191.1">
    <property type="nucleotide sequence ID" value="XM_005836134.1"/>
</dbReference>
<evidence type="ECO:0000313" key="4">
    <source>
        <dbReference type="EnsemblProtists" id="EKX49211"/>
    </source>
</evidence>
<feature type="compositionally biased region" description="Basic and acidic residues" evidence="1">
    <location>
        <begin position="394"/>
        <end position="436"/>
    </location>
</feature>
<feature type="region of interest" description="Disordered" evidence="1">
    <location>
        <begin position="341"/>
        <end position="436"/>
    </location>
</feature>
<dbReference type="KEGG" id="gtt:GUITHDRAFT_105285"/>
<reference evidence="5" key="2">
    <citation type="submission" date="2012-11" db="EMBL/GenBank/DDBJ databases">
        <authorList>
            <person name="Kuo A."/>
            <person name="Curtis B.A."/>
            <person name="Tanifuji G."/>
            <person name="Burki F."/>
            <person name="Gruber A."/>
            <person name="Irimia M."/>
            <person name="Maruyama S."/>
            <person name="Arias M.C."/>
            <person name="Ball S.G."/>
            <person name="Gile G.H."/>
            <person name="Hirakawa Y."/>
            <person name="Hopkins J.F."/>
            <person name="Rensing S.A."/>
            <person name="Schmutz J."/>
            <person name="Symeonidi A."/>
            <person name="Elias M."/>
            <person name="Eveleigh R.J."/>
            <person name="Herman E.K."/>
            <person name="Klute M.J."/>
            <person name="Nakayama T."/>
            <person name="Obornik M."/>
            <person name="Reyes-Prieto A."/>
            <person name="Armbrust E.V."/>
            <person name="Aves S.J."/>
            <person name="Beiko R.G."/>
            <person name="Coutinho P."/>
            <person name="Dacks J.B."/>
            <person name="Durnford D.G."/>
            <person name="Fast N.M."/>
            <person name="Green B.R."/>
            <person name="Grisdale C."/>
            <person name="Hempe F."/>
            <person name="Henrissat B."/>
            <person name="Hoppner M.P."/>
            <person name="Ishida K.-I."/>
            <person name="Kim E."/>
            <person name="Koreny L."/>
            <person name="Kroth P.G."/>
            <person name="Liu Y."/>
            <person name="Malik S.-B."/>
            <person name="Maier U.G."/>
            <person name="McRose D."/>
            <person name="Mock T."/>
            <person name="Neilson J.A."/>
            <person name="Onodera N.T."/>
            <person name="Poole A.M."/>
            <person name="Pritham E.J."/>
            <person name="Richards T.A."/>
            <person name="Rocap G."/>
            <person name="Roy S.W."/>
            <person name="Sarai C."/>
            <person name="Schaack S."/>
            <person name="Shirato S."/>
            <person name="Slamovits C.H."/>
            <person name="Spencer D.F."/>
            <person name="Suzuki S."/>
            <person name="Worden A.Z."/>
            <person name="Zauner S."/>
            <person name="Barry K."/>
            <person name="Bell C."/>
            <person name="Bharti A.K."/>
            <person name="Crow J.A."/>
            <person name="Grimwood J."/>
            <person name="Kramer R."/>
            <person name="Lindquist E."/>
            <person name="Lucas S."/>
            <person name="Salamov A."/>
            <person name="McFadden G.I."/>
            <person name="Lane C.E."/>
            <person name="Keeling P.J."/>
            <person name="Gray M.W."/>
            <person name="Grigoriev I.V."/>
            <person name="Archibald J.M."/>
        </authorList>
    </citation>
    <scope>NUCLEOTIDE SEQUENCE</scope>
    <source>
        <strain evidence="5">CCMP2712</strain>
    </source>
</reference>
<dbReference type="EMBL" id="JH992983">
    <property type="protein sequence ID" value="EKX49211.1"/>
    <property type="molecule type" value="Genomic_DNA"/>
</dbReference>
<accession>L1JL19</accession>
<feature type="compositionally biased region" description="Basic and acidic residues" evidence="1">
    <location>
        <begin position="341"/>
        <end position="356"/>
    </location>
</feature>
<sequence>MQGAHGLKQLMAIVVTVMVCGAGDKSVGLMLETSMRIKGGSLLVDTWRRSIESTRVIAPRPRVGDQSWAPCKASIPMLLRIAGGHEEESSIATPDESLDAPSTSSGGADEDEAPLLSRSSEGESTGLGIHSHNFTRLHEIGIPVFDNPDFKTVAQEAKIMKQASMAVEEVKGFRRVERAKEIQLQAQSKALHEEGKRNDWWLQGDLEEIKGKPCESCGKILEEEEMQRKGLEDPFEQVKDRARRRHFDDVLSSSSTPSAEIEFWKKVDKPEVDERFFEPDTGIKRVHLPASLSNLRDIGMPCKPPPKSKETMMKEKAKKDAEKMKKREIARENFMRTLEEAKEVALGKTAQEEKAPKTPPADLPSSREDFLSDVDLVEKELEWREPDQAQGRVESVKLKEEEKLPSSKPKDDEEMRRIRKEEIRKERERAQARESRPKFVRVYTGKDDKIGTKVPVFDEYALLQEKKKKKATMDDFKEYDQYQ</sequence>
<keyword evidence="5" id="KW-1185">Reference proteome</keyword>
<name>L1JL19_GUITC</name>
<feature type="region of interest" description="Disordered" evidence="1">
    <location>
        <begin position="87"/>
        <end position="129"/>
    </location>
</feature>
<evidence type="ECO:0000313" key="5">
    <source>
        <dbReference type="Proteomes" id="UP000011087"/>
    </source>
</evidence>
<keyword evidence="2" id="KW-0732">Signal</keyword>
<feature type="signal peptide" evidence="2">
    <location>
        <begin position="1"/>
        <end position="22"/>
    </location>
</feature>
<evidence type="ECO:0000256" key="1">
    <source>
        <dbReference type="SAM" id="MobiDB-lite"/>
    </source>
</evidence>
<dbReference type="AlphaFoldDB" id="L1JL19"/>
<dbReference type="HOGENOM" id="CLU_565572_0_0_1"/>
<proteinExistence type="predicted"/>
<feature type="compositionally biased region" description="Basic and acidic residues" evidence="1">
    <location>
        <begin position="307"/>
        <end position="325"/>
    </location>
</feature>
<dbReference type="GeneID" id="17305882"/>
<dbReference type="EnsemblProtists" id="EKX49211">
    <property type="protein sequence ID" value="EKX49211"/>
    <property type="gene ID" value="GUITHDRAFT_105285"/>
</dbReference>
<feature type="chain" id="PRO_5008771603" evidence="2">
    <location>
        <begin position="23"/>
        <end position="483"/>
    </location>
</feature>
<protein>
    <submittedName>
        <fullName evidence="3 4">Uncharacterized protein</fullName>
    </submittedName>
</protein>
<reference evidence="4" key="3">
    <citation type="submission" date="2015-06" db="UniProtKB">
        <authorList>
            <consortium name="EnsemblProtists"/>
        </authorList>
    </citation>
    <scope>IDENTIFICATION</scope>
</reference>
<dbReference type="PaxDb" id="55529-EKX49211"/>
<evidence type="ECO:0000313" key="3">
    <source>
        <dbReference type="EMBL" id="EKX49211.1"/>
    </source>
</evidence>
<gene>
    <name evidence="3" type="ORF">GUITHDRAFT_105285</name>
</gene>
<feature type="region of interest" description="Disordered" evidence="1">
    <location>
        <begin position="296"/>
        <end position="325"/>
    </location>
</feature>
<reference evidence="3 5" key="1">
    <citation type="journal article" date="2012" name="Nature">
        <title>Algal genomes reveal evolutionary mosaicism and the fate of nucleomorphs.</title>
        <authorList>
            <consortium name="DOE Joint Genome Institute"/>
            <person name="Curtis B.A."/>
            <person name="Tanifuji G."/>
            <person name="Burki F."/>
            <person name="Gruber A."/>
            <person name="Irimia M."/>
            <person name="Maruyama S."/>
            <person name="Arias M.C."/>
            <person name="Ball S.G."/>
            <person name="Gile G.H."/>
            <person name="Hirakawa Y."/>
            <person name="Hopkins J.F."/>
            <person name="Kuo A."/>
            <person name="Rensing S.A."/>
            <person name="Schmutz J."/>
            <person name="Symeonidi A."/>
            <person name="Elias M."/>
            <person name="Eveleigh R.J."/>
            <person name="Herman E.K."/>
            <person name="Klute M.J."/>
            <person name="Nakayama T."/>
            <person name="Obornik M."/>
            <person name="Reyes-Prieto A."/>
            <person name="Armbrust E.V."/>
            <person name="Aves S.J."/>
            <person name="Beiko R.G."/>
            <person name="Coutinho P."/>
            <person name="Dacks J.B."/>
            <person name="Durnford D.G."/>
            <person name="Fast N.M."/>
            <person name="Green B.R."/>
            <person name="Grisdale C.J."/>
            <person name="Hempel F."/>
            <person name="Henrissat B."/>
            <person name="Hoppner M.P."/>
            <person name="Ishida K."/>
            <person name="Kim E."/>
            <person name="Koreny L."/>
            <person name="Kroth P.G."/>
            <person name="Liu Y."/>
            <person name="Malik S.B."/>
            <person name="Maier U.G."/>
            <person name="McRose D."/>
            <person name="Mock T."/>
            <person name="Neilson J.A."/>
            <person name="Onodera N.T."/>
            <person name="Poole A.M."/>
            <person name="Pritham E.J."/>
            <person name="Richards T.A."/>
            <person name="Rocap G."/>
            <person name="Roy S.W."/>
            <person name="Sarai C."/>
            <person name="Schaack S."/>
            <person name="Shirato S."/>
            <person name="Slamovits C.H."/>
            <person name="Spencer D.F."/>
            <person name="Suzuki S."/>
            <person name="Worden A.Z."/>
            <person name="Zauner S."/>
            <person name="Barry K."/>
            <person name="Bell C."/>
            <person name="Bharti A.K."/>
            <person name="Crow J.A."/>
            <person name="Grimwood J."/>
            <person name="Kramer R."/>
            <person name="Lindquist E."/>
            <person name="Lucas S."/>
            <person name="Salamov A."/>
            <person name="McFadden G.I."/>
            <person name="Lane C.E."/>
            <person name="Keeling P.J."/>
            <person name="Gray M.W."/>
            <person name="Grigoriev I.V."/>
            <person name="Archibald J.M."/>
        </authorList>
    </citation>
    <scope>NUCLEOTIDE SEQUENCE</scope>
    <source>
        <strain evidence="3 5">CCMP2712</strain>
    </source>
</reference>
<evidence type="ECO:0000256" key="2">
    <source>
        <dbReference type="SAM" id="SignalP"/>
    </source>
</evidence>
<feature type="compositionally biased region" description="Basic and acidic residues" evidence="1">
    <location>
        <begin position="365"/>
        <end position="387"/>
    </location>
</feature>
<organism evidence="3">
    <name type="scientific">Guillardia theta (strain CCMP2712)</name>
    <name type="common">Cryptophyte</name>
    <dbReference type="NCBI Taxonomy" id="905079"/>
    <lineage>
        <taxon>Eukaryota</taxon>
        <taxon>Cryptophyceae</taxon>
        <taxon>Pyrenomonadales</taxon>
        <taxon>Geminigeraceae</taxon>
        <taxon>Guillardia</taxon>
    </lineage>
</organism>
<dbReference type="Proteomes" id="UP000011087">
    <property type="component" value="Unassembled WGS sequence"/>
</dbReference>